<proteinExistence type="predicted"/>
<evidence type="ECO:0000313" key="4">
    <source>
        <dbReference type="EMBL" id="MBE9373059.1"/>
    </source>
</evidence>
<dbReference type="AlphaFoldDB" id="A0A929FY53"/>
<evidence type="ECO:0000259" key="3">
    <source>
        <dbReference type="Pfam" id="PF13399"/>
    </source>
</evidence>
<dbReference type="InterPro" id="IPR027381">
    <property type="entry name" value="LytR/CpsA/Psr_C"/>
</dbReference>
<feature type="region of interest" description="Disordered" evidence="1">
    <location>
        <begin position="23"/>
        <end position="113"/>
    </location>
</feature>
<keyword evidence="5" id="KW-1185">Reference proteome</keyword>
<dbReference type="NCBIfam" id="NF035953">
    <property type="entry name" value="integrity_Cei"/>
    <property type="match status" value="1"/>
</dbReference>
<gene>
    <name evidence="4" type="primary">cei</name>
    <name evidence="4" type="ORF">IQ251_01225</name>
</gene>
<keyword evidence="2" id="KW-0812">Transmembrane</keyword>
<feature type="compositionally biased region" description="Pro residues" evidence="1">
    <location>
        <begin position="32"/>
        <end position="41"/>
    </location>
</feature>
<evidence type="ECO:0000256" key="1">
    <source>
        <dbReference type="SAM" id="MobiDB-lite"/>
    </source>
</evidence>
<evidence type="ECO:0000313" key="5">
    <source>
        <dbReference type="Proteomes" id="UP000598360"/>
    </source>
</evidence>
<keyword evidence="2" id="KW-0472">Membrane</keyword>
<feature type="compositionally biased region" description="Basic residues" evidence="1">
    <location>
        <begin position="68"/>
        <end position="87"/>
    </location>
</feature>
<organism evidence="4 5">
    <name type="scientific">Saccharopolyspora montiporae</name>
    <dbReference type="NCBI Taxonomy" id="2781240"/>
    <lineage>
        <taxon>Bacteria</taxon>
        <taxon>Bacillati</taxon>
        <taxon>Actinomycetota</taxon>
        <taxon>Actinomycetes</taxon>
        <taxon>Pseudonocardiales</taxon>
        <taxon>Pseudonocardiaceae</taxon>
        <taxon>Saccharopolyspora</taxon>
    </lineage>
</organism>
<accession>A0A929FY53</accession>
<dbReference type="Proteomes" id="UP000598360">
    <property type="component" value="Unassembled WGS sequence"/>
</dbReference>
<comment type="caution">
    <text evidence="4">The sequence shown here is derived from an EMBL/GenBank/DDBJ whole genome shotgun (WGS) entry which is preliminary data.</text>
</comment>
<dbReference type="Pfam" id="PF13399">
    <property type="entry name" value="LytR_C"/>
    <property type="match status" value="1"/>
</dbReference>
<feature type="transmembrane region" description="Helical" evidence="2">
    <location>
        <begin position="118"/>
        <end position="136"/>
    </location>
</feature>
<keyword evidence="2" id="KW-1133">Transmembrane helix</keyword>
<protein>
    <submittedName>
        <fullName evidence="4">Envelope integrity protein Cei</fullName>
    </submittedName>
</protein>
<sequence>MAFLRAHQVTWLCGVRCTLRRKRPAPHRTAPLAPPDSPVPLPAQCAGDSAASSIRSGVRNKCETVRARPPRRPRGTPRLRRSGRRPRAGAGSQGGAGHVSAVSARRGRQGPRYRRRRPIPALIVLVALVGLSGVVWTNVFDSVEDIETATRCAPPSPPRAGATQGTQQPIGQMLARDALDRTNPVPPQDIPVRVLNGNGESRQATLVSDELSTLGFAPAGADDDPVYVNYDLRCHGQIRYGDAGASAARTMSLIAPCAQLVRDERPDAGVDFALGADFDDIKTTQEAKQVLQELQNWVPERDQQDGTAEGITPPKISNDMMATARDVHC</sequence>
<dbReference type="RefSeq" id="WP_193926507.1">
    <property type="nucleotide sequence ID" value="NZ_JADEYC010000002.1"/>
</dbReference>
<reference evidence="4" key="1">
    <citation type="submission" date="2020-10" db="EMBL/GenBank/DDBJ databases">
        <title>Diversity and distribution of actinomycetes associated with coral in the coast of Hainan.</title>
        <authorList>
            <person name="Li F."/>
        </authorList>
    </citation>
    <scope>NUCLEOTIDE SEQUENCE</scope>
    <source>
        <strain evidence="4">HNM0983</strain>
    </source>
</reference>
<name>A0A929FY53_9PSEU</name>
<dbReference type="EMBL" id="JADEYC010000002">
    <property type="protein sequence ID" value="MBE9373059.1"/>
    <property type="molecule type" value="Genomic_DNA"/>
</dbReference>
<feature type="domain" description="LytR/CpsA/Psr regulator C-terminal" evidence="3">
    <location>
        <begin position="189"/>
        <end position="278"/>
    </location>
</feature>
<evidence type="ECO:0000256" key="2">
    <source>
        <dbReference type="SAM" id="Phobius"/>
    </source>
</evidence>